<dbReference type="PANTHER" id="PTHR44068:SF11">
    <property type="entry name" value="GERANYL DIPHOSPHATE 2-C-METHYLTRANSFERASE"/>
    <property type="match status" value="1"/>
</dbReference>
<dbReference type="CDD" id="cd02440">
    <property type="entry name" value="AdoMet_MTases"/>
    <property type="match status" value="1"/>
</dbReference>
<evidence type="ECO:0000256" key="1">
    <source>
        <dbReference type="ARBA" id="ARBA00022679"/>
    </source>
</evidence>
<name>A0A172RZ16_9ACTN</name>
<reference evidence="5" key="1">
    <citation type="submission" date="2016-10" db="EMBL/GenBank/DDBJ databases">
        <authorList>
            <person name="Varghese N."/>
        </authorList>
    </citation>
    <scope>NUCLEOTIDE SEQUENCE [LARGE SCALE GENOMIC DNA]</scope>
    <source>
        <strain evidence="5">DSM 21843</strain>
    </source>
</reference>
<proteinExistence type="predicted"/>
<organism evidence="4 5">
    <name type="scientific">Denitrobacterium detoxificans</name>
    <dbReference type="NCBI Taxonomy" id="79604"/>
    <lineage>
        <taxon>Bacteria</taxon>
        <taxon>Bacillati</taxon>
        <taxon>Actinomycetota</taxon>
        <taxon>Coriobacteriia</taxon>
        <taxon>Eggerthellales</taxon>
        <taxon>Eggerthellaceae</taxon>
        <taxon>Denitrobacterium</taxon>
    </lineage>
</organism>
<dbReference type="AlphaFoldDB" id="A0A172RZ16"/>
<dbReference type="InterPro" id="IPR013216">
    <property type="entry name" value="Methyltransf_11"/>
</dbReference>
<dbReference type="PANTHER" id="PTHR44068">
    <property type="entry name" value="ZGC:194242"/>
    <property type="match status" value="1"/>
</dbReference>
<dbReference type="EMBL" id="FOEC01000005">
    <property type="protein sequence ID" value="SEO74317.1"/>
    <property type="molecule type" value="Genomic_DNA"/>
</dbReference>
<dbReference type="Proteomes" id="UP000182975">
    <property type="component" value="Unassembled WGS sequence"/>
</dbReference>
<keyword evidence="5" id="KW-1185">Reference proteome</keyword>
<sequence>MNRSASNVPADALAGNPGNPTGEAGRAMLERMNESHGELTEWALGFVEFQNGYEALDVGCGGGATMQRIARRYAGGHVHGIDHSKEAVALARKTNQKTIEAGRMTVRRASVERLPFDSGSIDMAVSVESLYFWPRPDAGLGEICRVLRQGGQLVIALEAYENGNLPENVQANAQQFGLFMPTMGELRCLLREAGFDSVDICTQPNTLWLAAIATK</sequence>
<dbReference type="Pfam" id="PF08241">
    <property type="entry name" value="Methyltransf_11"/>
    <property type="match status" value="1"/>
</dbReference>
<dbReference type="InterPro" id="IPR029063">
    <property type="entry name" value="SAM-dependent_MTases_sf"/>
</dbReference>
<keyword evidence="1 4" id="KW-0808">Transferase</keyword>
<evidence type="ECO:0000313" key="4">
    <source>
        <dbReference type="EMBL" id="SEO74317.1"/>
    </source>
</evidence>
<accession>A0A172RZ16</accession>
<evidence type="ECO:0000256" key="2">
    <source>
        <dbReference type="SAM" id="MobiDB-lite"/>
    </source>
</evidence>
<dbReference type="GO" id="GO:0032259">
    <property type="term" value="P:methylation"/>
    <property type="evidence" value="ECO:0007669"/>
    <property type="project" value="UniProtKB-KW"/>
</dbReference>
<evidence type="ECO:0000259" key="3">
    <source>
        <dbReference type="Pfam" id="PF08241"/>
    </source>
</evidence>
<feature type="domain" description="Methyltransferase type 11" evidence="3">
    <location>
        <begin position="56"/>
        <end position="155"/>
    </location>
</feature>
<feature type="region of interest" description="Disordered" evidence="2">
    <location>
        <begin position="1"/>
        <end position="25"/>
    </location>
</feature>
<dbReference type="KEGG" id="ddt:AAY81_07465"/>
<dbReference type="RefSeq" id="WP_066663378.1">
    <property type="nucleotide sequence ID" value="NZ_CP011402.1"/>
</dbReference>
<protein>
    <submittedName>
        <fullName evidence="4">Methyltransferase domain-containing protein</fullName>
    </submittedName>
</protein>
<gene>
    <name evidence="4" type="ORF">SAMN02910314_01058</name>
</gene>
<evidence type="ECO:0000313" key="5">
    <source>
        <dbReference type="Proteomes" id="UP000182975"/>
    </source>
</evidence>
<dbReference type="STRING" id="79604.AAY81_07465"/>
<keyword evidence="4" id="KW-0489">Methyltransferase</keyword>
<dbReference type="Gene3D" id="3.40.50.150">
    <property type="entry name" value="Vaccinia Virus protein VP39"/>
    <property type="match status" value="1"/>
</dbReference>
<dbReference type="GO" id="GO:0008757">
    <property type="term" value="F:S-adenosylmethionine-dependent methyltransferase activity"/>
    <property type="evidence" value="ECO:0007669"/>
    <property type="project" value="InterPro"/>
</dbReference>
<dbReference type="SUPFAM" id="SSF53335">
    <property type="entry name" value="S-adenosyl-L-methionine-dependent methyltransferases"/>
    <property type="match status" value="1"/>
</dbReference>
<dbReference type="InterPro" id="IPR050447">
    <property type="entry name" value="Erg6_SMT_methyltransf"/>
</dbReference>